<dbReference type="GO" id="GO:0016740">
    <property type="term" value="F:transferase activity"/>
    <property type="evidence" value="ECO:0007669"/>
    <property type="project" value="InterPro"/>
</dbReference>
<gene>
    <name evidence="2" type="ORF">UFOPK3381_00582</name>
</gene>
<dbReference type="Pfam" id="PF20258">
    <property type="entry name" value="tRNA_Me_trans_C"/>
    <property type="match status" value="1"/>
</dbReference>
<dbReference type="GO" id="GO:0002143">
    <property type="term" value="P:tRNA wobble position uridine thiolation"/>
    <property type="evidence" value="ECO:0007669"/>
    <property type="project" value="TreeGrafter"/>
</dbReference>
<accession>A0A6J7D8E3</accession>
<evidence type="ECO:0000259" key="1">
    <source>
        <dbReference type="Pfam" id="PF20258"/>
    </source>
</evidence>
<dbReference type="Gene3D" id="2.40.30.10">
    <property type="entry name" value="Translation factors"/>
    <property type="match status" value="1"/>
</dbReference>
<protein>
    <submittedName>
        <fullName evidence="2">Unannotated protein</fullName>
    </submittedName>
</protein>
<dbReference type="Gene3D" id="3.40.50.620">
    <property type="entry name" value="HUPs"/>
    <property type="match status" value="1"/>
</dbReference>
<dbReference type="InterPro" id="IPR004506">
    <property type="entry name" value="MnmA-like"/>
</dbReference>
<dbReference type="SUPFAM" id="SSF52402">
    <property type="entry name" value="Adenine nucleotide alpha hydrolases-like"/>
    <property type="match status" value="1"/>
</dbReference>
<feature type="domain" description="tRNA-specific 2-thiouridylase MnmA-like C-terminal" evidence="1">
    <location>
        <begin position="288"/>
        <end position="349"/>
    </location>
</feature>
<proteinExistence type="predicted"/>
<reference evidence="2" key="1">
    <citation type="submission" date="2020-05" db="EMBL/GenBank/DDBJ databases">
        <authorList>
            <person name="Chiriac C."/>
            <person name="Salcher M."/>
            <person name="Ghai R."/>
            <person name="Kavagutti S V."/>
        </authorList>
    </citation>
    <scope>NUCLEOTIDE SEQUENCE</scope>
</reference>
<dbReference type="PANTHER" id="PTHR11933">
    <property type="entry name" value="TRNA 5-METHYLAMINOMETHYL-2-THIOURIDYLATE -METHYLTRANSFERASE"/>
    <property type="match status" value="1"/>
</dbReference>
<dbReference type="AlphaFoldDB" id="A0A6J7D8E3"/>
<dbReference type="PANTHER" id="PTHR11933:SF5">
    <property type="entry name" value="MITOCHONDRIAL TRNA-SPECIFIC 2-THIOURIDYLASE 1"/>
    <property type="match status" value="1"/>
</dbReference>
<name>A0A6J7D8E3_9ZZZZ</name>
<dbReference type="InterPro" id="IPR014729">
    <property type="entry name" value="Rossmann-like_a/b/a_fold"/>
</dbReference>
<dbReference type="NCBIfam" id="NF001138">
    <property type="entry name" value="PRK00143.1"/>
    <property type="match status" value="1"/>
</dbReference>
<dbReference type="EMBL" id="CAFBLN010000017">
    <property type="protein sequence ID" value="CAB4867077.1"/>
    <property type="molecule type" value="Genomic_DNA"/>
</dbReference>
<evidence type="ECO:0000313" key="2">
    <source>
        <dbReference type="EMBL" id="CAB4867077.1"/>
    </source>
</evidence>
<dbReference type="Pfam" id="PF03054">
    <property type="entry name" value="tRNA_Me_trans"/>
    <property type="match status" value="1"/>
</dbReference>
<organism evidence="2">
    <name type="scientific">freshwater metagenome</name>
    <dbReference type="NCBI Taxonomy" id="449393"/>
    <lineage>
        <taxon>unclassified sequences</taxon>
        <taxon>metagenomes</taxon>
        <taxon>ecological metagenomes</taxon>
    </lineage>
</organism>
<dbReference type="CDD" id="cd01998">
    <property type="entry name" value="MnmA_TRMU-like"/>
    <property type="match status" value="1"/>
</dbReference>
<dbReference type="NCBIfam" id="TIGR00420">
    <property type="entry name" value="trmU"/>
    <property type="match status" value="1"/>
</dbReference>
<sequence length="352" mass="38335">MRVLVAMSGGVDSSVAAALLKEAGHDVVGATLKLWGGASDSGCCSVSDVDDARRVAHSLDIDHHIFNYTSEFEAAVVKPFVEDHAAGLTPNPCIECNRAIKFDLLFERAERLGFDAVATGHHALVESWNGRPTLTRSIDPLKDQSYVLGYIQGPILQRLLLPIGGMNKEEVRVHAERLNLRTWNKPDSQDVCFIEASRGREAFLGERIELTSAEVFDRVTQEVVGRVPAAQLVTLGQRRGIAPGFDGERRFVASVDLENRRVEVDRIEAIMVSSLALRPDSLTFAYEAVPHGTRVSVQWSAHGRPVSATLDTGDMPRLILDEPARPVSAGQSVVLYDAESGRHVLGAAQVGR</sequence>
<dbReference type="InterPro" id="IPR046885">
    <property type="entry name" value="MnmA-like_C"/>
</dbReference>